<dbReference type="AlphaFoldDB" id="A0A0J1HH63"/>
<comment type="caution">
    <text evidence="2">The sequence shown here is derived from an EMBL/GenBank/DDBJ whole genome shotgun (WGS) entry which is preliminary data.</text>
</comment>
<evidence type="ECO:0000313" key="3">
    <source>
        <dbReference type="Proteomes" id="UP000035909"/>
    </source>
</evidence>
<evidence type="ECO:0000313" key="2">
    <source>
        <dbReference type="EMBL" id="KLV10953.1"/>
    </source>
</evidence>
<dbReference type="EMBL" id="LDOU01000004">
    <property type="protein sequence ID" value="KLV10953.1"/>
    <property type="molecule type" value="Genomic_DNA"/>
</dbReference>
<reference evidence="2 3" key="1">
    <citation type="submission" date="2015-05" db="EMBL/GenBank/DDBJ databases">
        <title>Photobacterium galathea sp. nov.</title>
        <authorList>
            <person name="Machado H."/>
            <person name="Gram L."/>
        </authorList>
    </citation>
    <scope>NUCLEOTIDE SEQUENCE [LARGE SCALE GENOMIC DNA]</scope>
    <source>
        <strain evidence="2 3">DSM 22954</strain>
    </source>
</reference>
<evidence type="ECO:0000256" key="1">
    <source>
        <dbReference type="SAM" id="Phobius"/>
    </source>
</evidence>
<proteinExistence type="predicted"/>
<keyword evidence="1" id="KW-0812">Transmembrane</keyword>
<keyword evidence="1" id="KW-1133">Transmembrane helix</keyword>
<keyword evidence="1" id="KW-0472">Membrane</keyword>
<dbReference type="Proteomes" id="UP000035909">
    <property type="component" value="Unassembled WGS sequence"/>
</dbReference>
<name>A0A0J1HH63_9GAMM</name>
<keyword evidence="3" id="KW-1185">Reference proteome</keyword>
<accession>A0A0J1HH63</accession>
<dbReference type="STRING" id="320778.ABT57_03340"/>
<gene>
    <name evidence="2" type="ORF">ABT57_03340</name>
</gene>
<feature type="transmembrane region" description="Helical" evidence="1">
    <location>
        <begin position="92"/>
        <end position="112"/>
    </location>
</feature>
<protein>
    <submittedName>
        <fullName evidence="2">Uncharacterized protein</fullName>
    </submittedName>
</protein>
<organism evidence="2 3">
    <name type="scientific">Photobacterium ganghwense</name>
    <dbReference type="NCBI Taxonomy" id="320778"/>
    <lineage>
        <taxon>Bacteria</taxon>
        <taxon>Pseudomonadati</taxon>
        <taxon>Pseudomonadota</taxon>
        <taxon>Gammaproteobacteria</taxon>
        <taxon>Vibrionales</taxon>
        <taxon>Vibrionaceae</taxon>
        <taxon>Photobacterium</taxon>
    </lineage>
</organism>
<feature type="transmembrane region" description="Helical" evidence="1">
    <location>
        <begin position="45"/>
        <end position="72"/>
    </location>
</feature>
<sequence>MFLLRLKQVQRQAQPVLQPLALPLQQQVLQLQHQQVLQPVQRVQLLLLLAVSLLQLLPLVRLLLLVLLLLLIQATITTIRHLSLQLKVNALISALTFVVYRITALCCGYFSLISVKFSRCLTLLNC</sequence>